<reference evidence="13" key="1">
    <citation type="journal article" date="2013" name="Extremophiles">
        <title>Proteinivorax tanatarense gen. nov., sp. nov., an anaerobic, haloalkaliphilic, proteolytic bacterium isolated from a decaying algal bloom, and proposal of Proteinivoraceae fam. nov.</title>
        <authorList>
            <person name="Kevbrin V."/>
            <person name="Boltyanskaya Y."/>
            <person name="Zhilina T."/>
            <person name="Kolganova T."/>
            <person name="Lavrentjeva E."/>
            <person name="Kuznetsov B."/>
        </authorList>
    </citation>
    <scope>NUCLEOTIDE SEQUENCE</scope>
    <source>
        <strain evidence="13">Z-910T</strain>
    </source>
</reference>
<dbReference type="PROSITE" id="PS50109">
    <property type="entry name" value="HIS_KIN"/>
    <property type="match status" value="1"/>
</dbReference>
<dbReference type="SUPFAM" id="SSF52172">
    <property type="entry name" value="CheY-like"/>
    <property type="match status" value="1"/>
</dbReference>
<evidence type="ECO:0000256" key="3">
    <source>
        <dbReference type="ARBA" id="ARBA00018672"/>
    </source>
</evidence>
<keyword evidence="10" id="KW-0472">Membrane</keyword>
<dbReference type="CDD" id="cd00156">
    <property type="entry name" value="REC"/>
    <property type="match status" value="1"/>
</dbReference>
<evidence type="ECO:0000256" key="9">
    <source>
        <dbReference type="SAM" id="Coils"/>
    </source>
</evidence>
<dbReference type="InterPro" id="IPR036890">
    <property type="entry name" value="HATPase_C_sf"/>
</dbReference>
<dbReference type="Pfam" id="PF17159">
    <property type="entry name" value="MASE3"/>
    <property type="match status" value="1"/>
</dbReference>
<dbReference type="Gene3D" id="3.30.565.10">
    <property type="entry name" value="Histidine kinase-like ATPase, C-terminal domain"/>
    <property type="match status" value="1"/>
</dbReference>
<dbReference type="InterPro" id="IPR005467">
    <property type="entry name" value="His_kinase_dom"/>
</dbReference>
<dbReference type="PANTHER" id="PTHR43065">
    <property type="entry name" value="SENSOR HISTIDINE KINASE"/>
    <property type="match status" value="1"/>
</dbReference>
<evidence type="ECO:0000256" key="2">
    <source>
        <dbReference type="ARBA" id="ARBA00012438"/>
    </source>
</evidence>
<dbReference type="Pfam" id="PF00512">
    <property type="entry name" value="HisKA"/>
    <property type="match status" value="1"/>
</dbReference>
<dbReference type="SMART" id="SM00387">
    <property type="entry name" value="HATPase_c"/>
    <property type="match status" value="1"/>
</dbReference>
<dbReference type="EC" id="2.7.13.3" evidence="2"/>
<feature type="transmembrane region" description="Helical" evidence="10">
    <location>
        <begin position="48"/>
        <end position="67"/>
    </location>
</feature>
<dbReference type="InterPro" id="IPR036097">
    <property type="entry name" value="HisK_dim/P_sf"/>
</dbReference>
<feature type="transmembrane region" description="Helical" evidence="10">
    <location>
        <begin position="137"/>
        <end position="155"/>
    </location>
</feature>
<evidence type="ECO:0000256" key="7">
    <source>
        <dbReference type="ARBA" id="ARBA00024867"/>
    </source>
</evidence>
<feature type="domain" description="Response regulatory" evidence="12">
    <location>
        <begin position="541"/>
        <end position="660"/>
    </location>
</feature>
<accession>A0AAU7VLD4</accession>
<keyword evidence="9" id="KW-0175">Coiled coil</keyword>
<dbReference type="InterPro" id="IPR004358">
    <property type="entry name" value="Sig_transdc_His_kin-like_C"/>
</dbReference>
<evidence type="ECO:0000256" key="5">
    <source>
        <dbReference type="ARBA" id="ARBA00022777"/>
    </source>
</evidence>
<feature type="transmembrane region" description="Helical" evidence="10">
    <location>
        <begin position="175"/>
        <end position="194"/>
    </location>
</feature>
<evidence type="ECO:0000256" key="10">
    <source>
        <dbReference type="SAM" id="Phobius"/>
    </source>
</evidence>
<dbReference type="InterPro" id="IPR033425">
    <property type="entry name" value="MASE3"/>
</dbReference>
<dbReference type="SUPFAM" id="SSF55874">
    <property type="entry name" value="ATPase domain of HSP90 chaperone/DNA topoisomerase II/histidine kinase"/>
    <property type="match status" value="1"/>
</dbReference>
<comment type="catalytic activity">
    <reaction evidence="1">
        <text>ATP + protein L-histidine = ADP + protein N-phospho-L-histidine.</text>
        <dbReference type="EC" id="2.7.13.3"/>
    </reaction>
</comment>
<dbReference type="InterPro" id="IPR001789">
    <property type="entry name" value="Sig_transdc_resp-reg_receiver"/>
</dbReference>
<evidence type="ECO:0000256" key="8">
    <source>
        <dbReference type="PROSITE-ProRule" id="PRU00169"/>
    </source>
</evidence>
<dbReference type="RefSeq" id="WP_350343604.1">
    <property type="nucleotide sequence ID" value="NZ_CP158367.1"/>
</dbReference>
<dbReference type="GO" id="GO:0000155">
    <property type="term" value="F:phosphorelay sensor kinase activity"/>
    <property type="evidence" value="ECO:0007669"/>
    <property type="project" value="InterPro"/>
</dbReference>
<keyword evidence="5" id="KW-0418">Kinase</keyword>
<organism evidence="13">
    <name type="scientific">Proteinivorax tanatarense</name>
    <dbReference type="NCBI Taxonomy" id="1260629"/>
    <lineage>
        <taxon>Bacteria</taxon>
        <taxon>Bacillati</taxon>
        <taxon>Bacillota</taxon>
        <taxon>Clostridia</taxon>
        <taxon>Eubacteriales</taxon>
        <taxon>Proteinivoracaceae</taxon>
        <taxon>Proteinivorax</taxon>
    </lineage>
</organism>
<dbReference type="AlphaFoldDB" id="A0AAU7VLD4"/>
<dbReference type="PRINTS" id="PR00344">
    <property type="entry name" value="BCTRLSENSOR"/>
</dbReference>
<feature type="transmembrane region" description="Helical" evidence="10">
    <location>
        <begin position="72"/>
        <end position="89"/>
    </location>
</feature>
<proteinExistence type="predicted"/>
<reference evidence="13" key="2">
    <citation type="submission" date="2024-06" db="EMBL/GenBank/DDBJ databases">
        <authorList>
            <person name="Petrova K.O."/>
            <person name="Toshchakov S.V."/>
            <person name="Boltjanskaja Y.V."/>
            <person name="Kevbrin V."/>
        </authorList>
    </citation>
    <scope>NUCLEOTIDE SEQUENCE</scope>
    <source>
        <strain evidence="13">Z-910T</strain>
    </source>
</reference>
<dbReference type="Pfam" id="PF00072">
    <property type="entry name" value="Response_reg"/>
    <property type="match status" value="1"/>
</dbReference>
<keyword evidence="10" id="KW-1133">Transmembrane helix</keyword>
<sequence>MQPCLENKRGPMRINTILKSFFFLVFVGLGATFIGYKNHVLLHTLAELFAIIIAFTITVVSLCSYYANKSNFIVFLGIAYAFVGTFDLLHTLAFEGVGVFQHSSTNLSAQFWLIARYIESLSVLIMPFLLNKTIKANYLFAAYFTLALGLLLSIFRWDIFPTTFIPGEGLTTFKIVSEYIICSILIIALVQLVKRRKTLNNKVYKYFILAYTITIAAEISLTLFVIPNDFFFWLGHVLKIASYYFIYKAVIQSILHLPHQKLQATANRLELEIEERKQQEKLRKSIEDDLVKTSKIESISILAGGIAHDFNNLLTIIMGQASLTKMYVKDNPRATKAFDEIVKTTNQATGLTQQLLTFTKGGEPVKKAVAVEEVIEEALSLALCGSNVISEFKSKEDLHLVDLDKGQFKQVLNNLLINACQAMPEGGRISVKAENLSLSQDELSYILDKGEYIKISVADEGIGISQENLYKVFDPFFTTKDKGNGLGLASCFSIIKRHNGHISVKSKEGKGTTFFIYLPASKNTENTSVSKKTKIYKSSGSILVMDDEEGIRSITAKMLSELGYDPVFTVDGKEAFDKYQAQLNKGTPFDVVLLDLTIPGGYGGSEAAEKILSLNPKARIILSSGYSDKNIKEHLYQGTVYFLKKPYTYGQLRETLEKIKNFSYQDTRGA</sequence>
<evidence type="ECO:0000256" key="4">
    <source>
        <dbReference type="ARBA" id="ARBA00022553"/>
    </source>
</evidence>
<gene>
    <name evidence="13" type="ORF">PRVXT_002916</name>
</gene>
<name>A0AAU7VLD4_9FIRM</name>
<keyword evidence="4 8" id="KW-0597">Phosphoprotein</keyword>
<dbReference type="CDD" id="cd00082">
    <property type="entry name" value="HisKA"/>
    <property type="match status" value="1"/>
</dbReference>
<dbReference type="PANTHER" id="PTHR43065:SF42">
    <property type="entry name" value="TWO-COMPONENT SENSOR PPRA"/>
    <property type="match status" value="1"/>
</dbReference>
<keyword evidence="5" id="KW-0808">Transferase</keyword>
<keyword evidence="10" id="KW-0812">Transmembrane</keyword>
<feature type="domain" description="Histidine kinase" evidence="11">
    <location>
        <begin position="305"/>
        <end position="522"/>
    </location>
</feature>
<feature type="transmembrane region" description="Helical" evidence="10">
    <location>
        <begin position="206"/>
        <end position="226"/>
    </location>
</feature>
<feature type="transmembrane region" description="Helical" evidence="10">
    <location>
        <begin position="17"/>
        <end position="36"/>
    </location>
</feature>
<protein>
    <recommendedName>
        <fullName evidence="3">Stage 0 sporulation protein A homolog</fullName>
        <ecNumber evidence="2">2.7.13.3</ecNumber>
    </recommendedName>
</protein>
<dbReference type="InterPro" id="IPR011006">
    <property type="entry name" value="CheY-like_superfamily"/>
</dbReference>
<dbReference type="Gene3D" id="1.10.287.130">
    <property type="match status" value="1"/>
</dbReference>
<comment type="function">
    <text evidence="7">May play the central regulatory role in sporulation. It may be an element of the effector pathway responsible for the activation of sporulation genes in response to nutritional stress. Spo0A may act in concert with spo0H (a sigma factor) to control the expression of some genes that are critical to the sporulation process.</text>
</comment>
<dbReference type="InterPro" id="IPR003661">
    <property type="entry name" value="HisK_dim/P_dom"/>
</dbReference>
<keyword evidence="6" id="KW-0902">Two-component regulatory system</keyword>
<evidence type="ECO:0000259" key="11">
    <source>
        <dbReference type="PROSITE" id="PS50109"/>
    </source>
</evidence>
<dbReference type="SMART" id="SM00388">
    <property type="entry name" value="HisKA"/>
    <property type="match status" value="1"/>
</dbReference>
<dbReference type="InterPro" id="IPR003594">
    <property type="entry name" value="HATPase_dom"/>
</dbReference>
<dbReference type="Pfam" id="PF02518">
    <property type="entry name" value="HATPase_c"/>
    <property type="match status" value="1"/>
</dbReference>
<evidence type="ECO:0000313" key="13">
    <source>
        <dbReference type="EMBL" id="XBX74855.1"/>
    </source>
</evidence>
<dbReference type="PROSITE" id="PS50110">
    <property type="entry name" value="RESPONSE_REGULATORY"/>
    <property type="match status" value="1"/>
</dbReference>
<dbReference type="SUPFAM" id="SSF47384">
    <property type="entry name" value="Homodimeric domain of signal transducing histidine kinase"/>
    <property type="match status" value="1"/>
</dbReference>
<feature type="modified residue" description="4-aspartylphosphate" evidence="8">
    <location>
        <position position="595"/>
    </location>
</feature>
<dbReference type="Gene3D" id="3.40.50.2300">
    <property type="match status" value="1"/>
</dbReference>
<evidence type="ECO:0000259" key="12">
    <source>
        <dbReference type="PROSITE" id="PS50110"/>
    </source>
</evidence>
<dbReference type="EMBL" id="CP158367">
    <property type="protein sequence ID" value="XBX74855.1"/>
    <property type="molecule type" value="Genomic_DNA"/>
</dbReference>
<evidence type="ECO:0000256" key="1">
    <source>
        <dbReference type="ARBA" id="ARBA00000085"/>
    </source>
</evidence>
<feature type="coiled-coil region" evidence="9">
    <location>
        <begin position="259"/>
        <end position="289"/>
    </location>
</feature>
<evidence type="ECO:0000256" key="6">
    <source>
        <dbReference type="ARBA" id="ARBA00023012"/>
    </source>
</evidence>
<dbReference type="SMART" id="SM00448">
    <property type="entry name" value="REC"/>
    <property type="match status" value="1"/>
</dbReference>
<feature type="transmembrane region" description="Helical" evidence="10">
    <location>
        <begin position="109"/>
        <end position="130"/>
    </location>
</feature>